<evidence type="ECO:0000313" key="2">
    <source>
        <dbReference type="EMBL" id="EEE53143.1"/>
    </source>
</evidence>
<sequence length="100" mass="11159">MNSTSHFVAISFFHHQLDQTAETREDELVGEDVVAGGGWAEHRGGQEGDSQGQARRRHRRAAIRHGGARGFSLQPCPNLRRHRRRDASCGLASRIYIALN</sequence>
<gene>
    <name evidence="2" type="ORF">OsJ_35958</name>
</gene>
<reference evidence="2" key="1">
    <citation type="journal article" date="2005" name="PLoS Biol.">
        <title>The genomes of Oryza sativa: a history of duplications.</title>
        <authorList>
            <person name="Yu J."/>
            <person name="Wang J."/>
            <person name="Lin W."/>
            <person name="Li S."/>
            <person name="Li H."/>
            <person name="Zhou J."/>
            <person name="Ni P."/>
            <person name="Dong W."/>
            <person name="Hu S."/>
            <person name="Zeng C."/>
            <person name="Zhang J."/>
            <person name="Zhang Y."/>
            <person name="Li R."/>
            <person name="Xu Z."/>
            <person name="Li S."/>
            <person name="Li X."/>
            <person name="Zheng H."/>
            <person name="Cong L."/>
            <person name="Lin L."/>
            <person name="Yin J."/>
            <person name="Geng J."/>
            <person name="Li G."/>
            <person name="Shi J."/>
            <person name="Liu J."/>
            <person name="Lv H."/>
            <person name="Li J."/>
            <person name="Wang J."/>
            <person name="Deng Y."/>
            <person name="Ran L."/>
            <person name="Shi X."/>
            <person name="Wang X."/>
            <person name="Wu Q."/>
            <person name="Li C."/>
            <person name="Ren X."/>
            <person name="Wang J."/>
            <person name="Wang X."/>
            <person name="Li D."/>
            <person name="Liu D."/>
            <person name="Zhang X."/>
            <person name="Ji Z."/>
            <person name="Zhao W."/>
            <person name="Sun Y."/>
            <person name="Zhang Z."/>
            <person name="Bao J."/>
            <person name="Han Y."/>
            <person name="Dong L."/>
            <person name="Ji J."/>
            <person name="Chen P."/>
            <person name="Wu S."/>
            <person name="Liu J."/>
            <person name="Xiao Y."/>
            <person name="Bu D."/>
            <person name="Tan J."/>
            <person name="Yang L."/>
            <person name="Ye C."/>
            <person name="Zhang J."/>
            <person name="Xu J."/>
            <person name="Zhou Y."/>
            <person name="Yu Y."/>
            <person name="Zhang B."/>
            <person name="Zhuang S."/>
            <person name="Wei H."/>
            <person name="Liu B."/>
            <person name="Lei M."/>
            <person name="Yu H."/>
            <person name="Li Y."/>
            <person name="Xu H."/>
            <person name="Wei S."/>
            <person name="He X."/>
            <person name="Fang L."/>
            <person name="Zhang Z."/>
            <person name="Zhang Y."/>
            <person name="Huang X."/>
            <person name="Su Z."/>
            <person name="Tong W."/>
            <person name="Li J."/>
            <person name="Tong Z."/>
            <person name="Li S."/>
            <person name="Ye J."/>
            <person name="Wang L."/>
            <person name="Fang L."/>
            <person name="Lei T."/>
            <person name="Chen C."/>
            <person name="Chen H."/>
            <person name="Xu Z."/>
            <person name="Li H."/>
            <person name="Huang H."/>
            <person name="Zhang F."/>
            <person name="Xu H."/>
            <person name="Li N."/>
            <person name="Zhao C."/>
            <person name="Li S."/>
            <person name="Dong L."/>
            <person name="Huang Y."/>
            <person name="Li L."/>
            <person name="Xi Y."/>
            <person name="Qi Q."/>
            <person name="Li W."/>
            <person name="Zhang B."/>
            <person name="Hu W."/>
            <person name="Zhang Y."/>
            <person name="Tian X."/>
            <person name="Jiao Y."/>
            <person name="Liang X."/>
            <person name="Jin J."/>
            <person name="Gao L."/>
            <person name="Zheng W."/>
            <person name="Hao B."/>
            <person name="Liu S."/>
            <person name="Wang W."/>
            <person name="Yuan L."/>
            <person name="Cao M."/>
            <person name="McDermott J."/>
            <person name="Samudrala R."/>
            <person name="Wang J."/>
            <person name="Wong G.K."/>
            <person name="Yang H."/>
        </authorList>
    </citation>
    <scope>NUCLEOTIDE SEQUENCE [LARGE SCALE GENOMIC DNA]</scope>
</reference>
<name>A0A8J8XSG7_ORYSJ</name>
<proteinExistence type="predicted"/>
<reference evidence="2" key="2">
    <citation type="submission" date="2008-12" db="EMBL/GenBank/DDBJ databases">
        <title>Improved gene annotation of the rice (Oryza sativa) genomes.</title>
        <authorList>
            <person name="Wang J."/>
            <person name="Li R."/>
            <person name="Fan W."/>
            <person name="Huang Q."/>
            <person name="Zhang J."/>
            <person name="Zhou Y."/>
            <person name="Hu Y."/>
            <person name="Zi S."/>
            <person name="Li J."/>
            <person name="Ni P."/>
            <person name="Zheng H."/>
            <person name="Zhang Y."/>
            <person name="Zhao M."/>
            <person name="Hao Q."/>
            <person name="McDermott J."/>
            <person name="Samudrala R."/>
            <person name="Kristiansen K."/>
            <person name="Wong G.K.-S."/>
        </authorList>
    </citation>
    <scope>NUCLEOTIDE SEQUENCE</scope>
</reference>
<protein>
    <submittedName>
        <fullName evidence="2">Uncharacterized protein</fullName>
    </submittedName>
</protein>
<evidence type="ECO:0000256" key="1">
    <source>
        <dbReference type="SAM" id="MobiDB-lite"/>
    </source>
</evidence>
<feature type="region of interest" description="Disordered" evidence="1">
    <location>
        <begin position="37"/>
        <end position="58"/>
    </location>
</feature>
<dbReference type="AlphaFoldDB" id="A0A8J8XSG7"/>
<dbReference type="EMBL" id="CM000149">
    <property type="protein sequence ID" value="EEE53143.1"/>
    <property type="molecule type" value="Genomic_DNA"/>
</dbReference>
<dbReference type="Proteomes" id="UP000007752">
    <property type="component" value="Chromosome 12"/>
</dbReference>
<accession>A0A8J8XSG7</accession>
<organism evidence="2">
    <name type="scientific">Oryza sativa subsp. japonica</name>
    <name type="common">Rice</name>
    <dbReference type="NCBI Taxonomy" id="39947"/>
    <lineage>
        <taxon>Eukaryota</taxon>
        <taxon>Viridiplantae</taxon>
        <taxon>Streptophyta</taxon>
        <taxon>Embryophyta</taxon>
        <taxon>Tracheophyta</taxon>
        <taxon>Spermatophyta</taxon>
        <taxon>Magnoliopsida</taxon>
        <taxon>Liliopsida</taxon>
        <taxon>Poales</taxon>
        <taxon>Poaceae</taxon>
        <taxon>BOP clade</taxon>
        <taxon>Oryzoideae</taxon>
        <taxon>Oryzeae</taxon>
        <taxon>Oryzinae</taxon>
        <taxon>Oryza</taxon>
        <taxon>Oryza sativa</taxon>
    </lineage>
</organism>